<feature type="domain" description="GH18" evidence="14">
    <location>
        <begin position="73"/>
        <end position="438"/>
    </location>
</feature>
<dbReference type="EC" id="3.2.1.14" evidence="4"/>
<keyword evidence="5" id="KW-0964">Secreted</keyword>
<evidence type="ECO:0000256" key="6">
    <source>
        <dbReference type="ARBA" id="ARBA00022801"/>
    </source>
</evidence>
<dbReference type="GO" id="GO:0005576">
    <property type="term" value="C:extracellular region"/>
    <property type="evidence" value="ECO:0007669"/>
    <property type="project" value="UniProtKB-SubCell"/>
</dbReference>
<evidence type="ECO:0000259" key="14">
    <source>
        <dbReference type="PROSITE" id="PS51910"/>
    </source>
</evidence>
<organism evidence="15 16">
    <name type="scientific">Pyronema omphalodes (strain CBS 100304)</name>
    <name type="common">Pyronema confluens</name>
    <dbReference type="NCBI Taxonomy" id="1076935"/>
    <lineage>
        <taxon>Eukaryota</taxon>
        <taxon>Fungi</taxon>
        <taxon>Dikarya</taxon>
        <taxon>Ascomycota</taxon>
        <taxon>Pezizomycotina</taxon>
        <taxon>Pezizomycetes</taxon>
        <taxon>Pezizales</taxon>
        <taxon>Pyronemataceae</taxon>
        <taxon>Pyronema</taxon>
    </lineage>
</organism>
<evidence type="ECO:0000256" key="9">
    <source>
        <dbReference type="ARBA" id="ARBA00023277"/>
    </source>
</evidence>
<dbReference type="GO" id="GO:0000272">
    <property type="term" value="P:polysaccharide catabolic process"/>
    <property type="evidence" value="ECO:0007669"/>
    <property type="project" value="UniProtKB-KW"/>
</dbReference>
<feature type="signal peptide" evidence="13">
    <location>
        <begin position="1"/>
        <end position="23"/>
    </location>
</feature>
<dbReference type="AlphaFoldDB" id="U4LIC0"/>
<reference evidence="15 16" key="1">
    <citation type="journal article" date="2013" name="PLoS Genet.">
        <title>The genome and development-dependent transcriptomes of Pyronema confluens: a window into fungal evolution.</title>
        <authorList>
            <person name="Traeger S."/>
            <person name="Altegoer F."/>
            <person name="Freitag M."/>
            <person name="Gabaldon T."/>
            <person name="Kempken F."/>
            <person name="Kumar A."/>
            <person name="Marcet-Houben M."/>
            <person name="Poggeler S."/>
            <person name="Stajich J.E."/>
            <person name="Nowrousian M."/>
        </authorList>
    </citation>
    <scope>NUCLEOTIDE SEQUENCE [LARGE SCALE GENOMIC DNA]</scope>
    <source>
        <strain evidence="16">CBS 100304</strain>
        <tissue evidence="15">Vegetative mycelium</tissue>
    </source>
</reference>
<dbReference type="GO" id="GO:0008061">
    <property type="term" value="F:chitin binding"/>
    <property type="evidence" value="ECO:0007669"/>
    <property type="project" value="InterPro"/>
</dbReference>
<protein>
    <recommendedName>
        <fullName evidence="4">chitinase</fullName>
        <ecNumber evidence="4">3.2.1.14</ecNumber>
    </recommendedName>
</protein>
<dbReference type="InterPro" id="IPR001579">
    <property type="entry name" value="Glyco_hydro_18_chit_AS"/>
</dbReference>
<dbReference type="FunFam" id="3.10.50.10:FF:000005">
    <property type="entry name" value="Endochitinase B1"/>
    <property type="match status" value="1"/>
</dbReference>
<evidence type="ECO:0000256" key="3">
    <source>
        <dbReference type="ARBA" id="ARBA00008682"/>
    </source>
</evidence>
<evidence type="ECO:0000256" key="4">
    <source>
        <dbReference type="ARBA" id="ARBA00012729"/>
    </source>
</evidence>
<dbReference type="Proteomes" id="UP000018144">
    <property type="component" value="Unassembled WGS sequence"/>
</dbReference>
<dbReference type="STRING" id="1076935.U4LIC0"/>
<evidence type="ECO:0000256" key="12">
    <source>
        <dbReference type="RuleBase" id="RU000489"/>
    </source>
</evidence>
<sequence>MNPKSFILAILATISTSNFLVSARPSALQTTPQPPVKPAVKIQSPPADANIGLAINTTLSVINPQPTTMASGYKTVAYFTNWGIYGRNYKPANIPAEHLTHILYAFANVNADSGEVVLSDTWADTDQHYANDSWNDVGTNVYGCVKQLYLLKKRNRKLKTLLSIGGWTYSKNFANPASTAAGRANFAASSVKLVQDLGFDGIDIDWEYPADAVQAQNYVLLLEECRRQLDAYSSATGSAHLLLTVAVPAGPSNYQKLLISQMDRYLDFWNLMAYDYAGSWDATSGHQANLYKSSTNPTSTPFNTEQAVQAYISGGVAPSKIVLGMPLYGRAFEQTDGAGKPYSGTGAGSWENGIWDYKVLPQDGAKEIVDKEVGASYSYDSAARKMVSYDTPEMQVQKSQYIRSKGLGGGMWWELSGDKPITDPRSLIATVVGQLGGIGGLDQTANQLAFPKSKYDNMRAGMGSE</sequence>
<evidence type="ECO:0000256" key="10">
    <source>
        <dbReference type="ARBA" id="ARBA00023295"/>
    </source>
</evidence>
<comment type="similarity">
    <text evidence="3">Belongs to the glycosyl hydrolase 18 family. Chitinase class V subfamily.</text>
</comment>
<dbReference type="EMBL" id="HF936418">
    <property type="protein sequence ID" value="CCX16464.1"/>
    <property type="molecule type" value="Genomic_DNA"/>
</dbReference>
<keyword evidence="11" id="KW-0624">Polysaccharide degradation</keyword>
<evidence type="ECO:0000256" key="5">
    <source>
        <dbReference type="ARBA" id="ARBA00022525"/>
    </source>
</evidence>
<keyword evidence="8" id="KW-0325">Glycoprotein</keyword>
<dbReference type="FunFam" id="3.20.20.80:FF:000095">
    <property type="entry name" value="Endochitinase B1"/>
    <property type="match status" value="1"/>
</dbReference>
<keyword evidence="7" id="KW-0146">Chitin degradation</keyword>
<comment type="subcellular location">
    <subcellularLocation>
        <location evidence="2">Secreted</location>
    </subcellularLocation>
</comment>
<dbReference type="PANTHER" id="PTHR11177:SF365">
    <property type="entry name" value="ENDOCHITINASE B"/>
    <property type="match status" value="1"/>
</dbReference>
<dbReference type="OMA" id="FIQHCQA"/>
<dbReference type="PANTHER" id="PTHR11177">
    <property type="entry name" value="CHITINASE"/>
    <property type="match status" value="1"/>
</dbReference>
<dbReference type="InterPro" id="IPR029070">
    <property type="entry name" value="Chitinase_insertion_sf"/>
</dbReference>
<evidence type="ECO:0000313" key="15">
    <source>
        <dbReference type="EMBL" id="CCX16464.1"/>
    </source>
</evidence>
<dbReference type="InterPro" id="IPR001223">
    <property type="entry name" value="Glyco_hydro18_cat"/>
</dbReference>
<evidence type="ECO:0000256" key="11">
    <source>
        <dbReference type="ARBA" id="ARBA00023326"/>
    </source>
</evidence>
<evidence type="ECO:0000256" key="1">
    <source>
        <dbReference type="ARBA" id="ARBA00000822"/>
    </source>
</evidence>
<name>U4LIC0_PYROM</name>
<dbReference type="SUPFAM" id="SSF51445">
    <property type="entry name" value="(Trans)glycosidases"/>
    <property type="match status" value="1"/>
</dbReference>
<comment type="catalytic activity">
    <reaction evidence="1">
        <text>Random endo-hydrolysis of N-acetyl-beta-D-glucosaminide (1-&gt;4)-beta-linkages in chitin and chitodextrins.</text>
        <dbReference type="EC" id="3.2.1.14"/>
    </reaction>
</comment>
<dbReference type="GO" id="GO:0008843">
    <property type="term" value="F:endochitinase activity"/>
    <property type="evidence" value="ECO:0007669"/>
    <property type="project" value="UniProtKB-EC"/>
</dbReference>
<dbReference type="InterPro" id="IPR011583">
    <property type="entry name" value="Chitinase_II/V-like_cat"/>
</dbReference>
<gene>
    <name evidence="15" type="ORF">PCON_03107</name>
</gene>
<accession>U4LIC0</accession>
<dbReference type="GO" id="GO:0006032">
    <property type="term" value="P:chitin catabolic process"/>
    <property type="evidence" value="ECO:0007669"/>
    <property type="project" value="UniProtKB-KW"/>
</dbReference>
<dbReference type="Gene3D" id="3.10.50.10">
    <property type="match status" value="1"/>
</dbReference>
<dbReference type="Gene3D" id="3.20.20.80">
    <property type="entry name" value="Glycosidases"/>
    <property type="match status" value="1"/>
</dbReference>
<keyword evidence="16" id="KW-1185">Reference proteome</keyword>
<evidence type="ECO:0000256" key="8">
    <source>
        <dbReference type="ARBA" id="ARBA00023180"/>
    </source>
</evidence>
<dbReference type="PROSITE" id="PS01095">
    <property type="entry name" value="GH18_1"/>
    <property type="match status" value="1"/>
</dbReference>
<dbReference type="OrthoDB" id="76388at2759"/>
<dbReference type="Pfam" id="PF00704">
    <property type="entry name" value="Glyco_hydro_18"/>
    <property type="match status" value="1"/>
</dbReference>
<keyword evidence="9" id="KW-0119">Carbohydrate metabolism</keyword>
<keyword evidence="6 12" id="KW-0378">Hydrolase</keyword>
<evidence type="ECO:0000256" key="2">
    <source>
        <dbReference type="ARBA" id="ARBA00004613"/>
    </source>
</evidence>
<dbReference type="eggNOG" id="KOG2806">
    <property type="taxonomic scope" value="Eukaryota"/>
</dbReference>
<keyword evidence="10 12" id="KW-0326">Glycosidase</keyword>
<dbReference type="SMART" id="SM00636">
    <property type="entry name" value="Glyco_18"/>
    <property type="match status" value="1"/>
</dbReference>
<feature type="chain" id="PRO_5004652058" description="chitinase" evidence="13">
    <location>
        <begin position="24"/>
        <end position="465"/>
    </location>
</feature>
<keyword evidence="13" id="KW-0732">Signal</keyword>
<evidence type="ECO:0000313" key="16">
    <source>
        <dbReference type="Proteomes" id="UP000018144"/>
    </source>
</evidence>
<dbReference type="CDD" id="cd06548">
    <property type="entry name" value="GH18_chitinase"/>
    <property type="match status" value="1"/>
</dbReference>
<dbReference type="SUPFAM" id="SSF54556">
    <property type="entry name" value="Chitinase insertion domain"/>
    <property type="match status" value="1"/>
</dbReference>
<dbReference type="PROSITE" id="PS51910">
    <property type="entry name" value="GH18_2"/>
    <property type="match status" value="1"/>
</dbReference>
<evidence type="ECO:0000256" key="7">
    <source>
        <dbReference type="ARBA" id="ARBA00023024"/>
    </source>
</evidence>
<dbReference type="InterPro" id="IPR017853">
    <property type="entry name" value="GH"/>
</dbReference>
<dbReference type="InterPro" id="IPR050314">
    <property type="entry name" value="Glycosyl_Hydrlase_18"/>
</dbReference>
<evidence type="ECO:0000256" key="13">
    <source>
        <dbReference type="SAM" id="SignalP"/>
    </source>
</evidence>
<proteinExistence type="inferred from homology"/>